<feature type="domain" description="Cardiolipin synthase N-terminal" evidence="7">
    <location>
        <begin position="11"/>
        <end position="54"/>
    </location>
</feature>
<evidence type="ECO:0000256" key="3">
    <source>
        <dbReference type="ARBA" id="ARBA00022692"/>
    </source>
</evidence>
<keyword evidence="9" id="KW-1185">Reference proteome</keyword>
<dbReference type="Proteomes" id="UP001172738">
    <property type="component" value="Unassembled WGS sequence"/>
</dbReference>
<keyword evidence="5 6" id="KW-0472">Membrane</keyword>
<keyword evidence="4 6" id="KW-1133">Transmembrane helix</keyword>
<name>A0ABT8FWW8_9MICO</name>
<proteinExistence type="predicted"/>
<evidence type="ECO:0000259" key="7">
    <source>
        <dbReference type="Pfam" id="PF13396"/>
    </source>
</evidence>
<evidence type="ECO:0000256" key="5">
    <source>
        <dbReference type="ARBA" id="ARBA00023136"/>
    </source>
</evidence>
<evidence type="ECO:0000313" key="9">
    <source>
        <dbReference type="Proteomes" id="UP001172738"/>
    </source>
</evidence>
<evidence type="ECO:0000256" key="1">
    <source>
        <dbReference type="ARBA" id="ARBA00004651"/>
    </source>
</evidence>
<protein>
    <submittedName>
        <fullName evidence="8">PLD nuclease N-terminal domain-containing protein</fullName>
    </submittedName>
</protein>
<evidence type="ECO:0000256" key="6">
    <source>
        <dbReference type="SAM" id="Phobius"/>
    </source>
</evidence>
<feature type="transmembrane region" description="Helical" evidence="6">
    <location>
        <begin position="34"/>
        <end position="54"/>
    </location>
</feature>
<keyword evidence="2" id="KW-1003">Cell membrane</keyword>
<keyword evidence="3 6" id="KW-0812">Transmembrane</keyword>
<evidence type="ECO:0000313" key="8">
    <source>
        <dbReference type="EMBL" id="MDN4471390.1"/>
    </source>
</evidence>
<sequence length="98" mass="11399">MRVILFLAYIALVVYCLADAIQHPDSEPYRLPRWAWIVIILLFPYIGAGTWLFLKFVNGGSSARRPAPRAVAPDDDPEYLIWLREQERRRRLEEGDKG</sequence>
<evidence type="ECO:0000256" key="2">
    <source>
        <dbReference type="ARBA" id="ARBA00022475"/>
    </source>
</evidence>
<comment type="caution">
    <text evidence="8">The sequence shown here is derived from an EMBL/GenBank/DDBJ whole genome shotgun (WGS) entry which is preliminary data.</text>
</comment>
<dbReference type="EMBL" id="JAUHPV010000001">
    <property type="protein sequence ID" value="MDN4471390.1"/>
    <property type="molecule type" value="Genomic_DNA"/>
</dbReference>
<evidence type="ECO:0000256" key="4">
    <source>
        <dbReference type="ARBA" id="ARBA00022989"/>
    </source>
</evidence>
<gene>
    <name evidence="8" type="ORF">QQX04_00100</name>
</gene>
<dbReference type="RefSeq" id="WP_301124973.1">
    <property type="nucleotide sequence ID" value="NZ_JAUHPV010000001.1"/>
</dbReference>
<dbReference type="InterPro" id="IPR027379">
    <property type="entry name" value="CLS_N"/>
</dbReference>
<reference evidence="8" key="1">
    <citation type="submission" date="2023-06" db="EMBL/GenBank/DDBJ databases">
        <title>SYSU T00b26.</title>
        <authorList>
            <person name="Gao L."/>
            <person name="Fang B.-Z."/>
            <person name="Li W.-J."/>
        </authorList>
    </citation>
    <scope>NUCLEOTIDE SEQUENCE</scope>
    <source>
        <strain evidence="8">SYSU T00b26</strain>
    </source>
</reference>
<comment type="subcellular location">
    <subcellularLocation>
        <location evidence="1">Cell membrane</location>
        <topology evidence="1">Multi-pass membrane protein</topology>
    </subcellularLocation>
</comment>
<organism evidence="8 9">
    <name type="scientific">Demequina zhanjiangensis</name>
    <dbReference type="NCBI Taxonomy" id="3051659"/>
    <lineage>
        <taxon>Bacteria</taxon>
        <taxon>Bacillati</taxon>
        <taxon>Actinomycetota</taxon>
        <taxon>Actinomycetes</taxon>
        <taxon>Micrococcales</taxon>
        <taxon>Demequinaceae</taxon>
        <taxon>Demequina</taxon>
    </lineage>
</organism>
<dbReference type="Pfam" id="PF13396">
    <property type="entry name" value="PLDc_N"/>
    <property type="match status" value="1"/>
</dbReference>
<accession>A0ABT8FWW8</accession>